<evidence type="ECO:0000313" key="2">
    <source>
        <dbReference type="Proteomes" id="UP000327157"/>
    </source>
</evidence>
<reference evidence="2" key="2">
    <citation type="submission" date="2019-10" db="EMBL/GenBank/DDBJ databases">
        <title>A de novo genome assembly of a pear dwarfing rootstock.</title>
        <authorList>
            <person name="Wang F."/>
            <person name="Wang J."/>
            <person name="Li S."/>
            <person name="Zhang Y."/>
            <person name="Fang M."/>
            <person name="Ma L."/>
            <person name="Zhao Y."/>
            <person name="Jiang S."/>
        </authorList>
    </citation>
    <scope>NUCLEOTIDE SEQUENCE [LARGE SCALE GENOMIC DNA]</scope>
</reference>
<name>A0A5N5IN00_9ROSA</name>
<accession>A0A5N5IN00</accession>
<dbReference type="Proteomes" id="UP000327157">
    <property type="component" value="Chromosome 5"/>
</dbReference>
<sequence>MAAEVTMEVAIVVVVEEEVLLEASTSALSPAIARGSTLTRVEPITSTSPSFCICCWSVWFLLN</sequence>
<evidence type="ECO:0000313" key="1">
    <source>
        <dbReference type="EMBL" id="KAB2636374.1"/>
    </source>
</evidence>
<gene>
    <name evidence="1" type="ORF">D8674_026908</name>
</gene>
<dbReference type="AlphaFoldDB" id="A0A5N5IN00"/>
<dbReference type="EMBL" id="SMOL01000004">
    <property type="protein sequence ID" value="KAB2636374.1"/>
    <property type="molecule type" value="Genomic_DNA"/>
</dbReference>
<reference evidence="1 2" key="3">
    <citation type="submission" date="2019-11" db="EMBL/GenBank/DDBJ databases">
        <title>A de novo genome assembly of a pear dwarfing rootstock.</title>
        <authorList>
            <person name="Wang F."/>
            <person name="Wang J."/>
            <person name="Li S."/>
            <person name="Zhang Y."/>
            <person name="Fang M."/>
            <person name="Ma L."/>
            <person name="Zhao Y."/>
            <person name="Jiang S."/>
        </authorList>
    </citation>
    <scope>NUCLEOTIDE SEQUENCE [LARGE SCALE GENOMIC DNA]</scope>
    <source>
        <strain evidence="1">S2</strain>
        <tissue evidence="1">Leaf</tissue>
    </source>
</reference>
<reference evidence="1 2" key="1">
    <citation type="submission" date="2019-09" db="EMBL/GenBank/DDBJ databases">
        <authorList>
            <person name="Ou C."/>
        </authorList>
    </citation>
    <scope>NUCLEOTIDE SEQUENCE [LARGE SCALE GENOMIC DNA]</scope>
    <source>
        <strain evidence="1">S2</strain>
        <tissue evidence="1">Leaf</tissue>
    </source>
</reference>
<organism evidence="1 2">
    <name type="scientific">Pyrus ussuriensis x Pyrus communis</name>
    <dbReference type="NCBI Taxonomy" id="2448454"/>
    <lineage>
        <taxon>Eukaryota</taxon>
        <taxon>Viridiplantae</taxon>
        <taxon>Streptophyta</taxon>
        <taxon>Embryophyta</taxon>
        <taxon>Tracheophyta</taxon>
        <taxon>Spermatophyta</taxon>
        <taxon>Magnoliopsida</taxon>
        <taxon>eudicotyledons</taxon>
        <taxon>Gunneridae</taxon>
        <taxon>Pentapetalae</taxon>
        <taxon>rosids</taxon>
        <taxon>fabids</taxon>
        <taxon>Rosales</taxon>
        <taxon>Rosaceae</taxon>
        <taxon>Amygdaloideae</taxon>
        <taxon>Maleae</taxon>
        <taxon>Pyrus</taxon>
    </lineage>
</organism>
<keyword evidence="2" id="KW-1185">Reference proteome</keyword>
<comment type="caution">
    <text evidence="1">The sequence shown here is derived from an EMBL/GenBank/DDBJ whole genome shotgun (WGS) entry which is preliminary data.</text>
</comment>
<proteinExistence type="predicted"/>
<protein>
    <submittedName>
        <fullName evidence="1">Glycine-rich protein 2-like</fullName>
    </submittedName>
</protein>